<gene>
    <name evidence="12" type="ORF">CYCCA115_LOCUS18685</name>
</gene>
<dbReference type="AlphaFoldDB" id="A0AAD2G2H6"/>
<evidence type="ECO:0000256" key="5">
    <source>
        <dbReference type="ARBA" id="ARBA00022989"/>
    </source>
</evidence>
<comment type="subcellular location">
    <subcellularLocation>
        <location evidence="1">Endomembrane system</location>
    </subcellularLocation>
</comment>
<organism evidence="12 13">
    <name type="scientific">Cylindrotheca closterium</name>
    <dbReference type="NCBI Taxonomy" id="2856"/>
    <lineage>
        <taxon>Eukaryota</taxon>
        <taxon>Sar</taxon>
        <taxon>Stramenopiles</taxon>
        <taxon>Ochrophyta</taxon>
        <taxon>Bacillariophyta</taxon>
        <taxon>Bacillariophyceae</taxon>
        <taxon>Bacillariophycidae</taxon>
        <taxon>Bacillariales</taxon>
        <taxon>Bacillariaceae</taxon>
        <taxon>Cylindrotheca</taxon>
    </lineage>
</organism>
<keyword evidence="13" id="KW-1185">Reference proteome</keyword>
<comment type="similarity">
    <text evidence="2">Belongs to the P2X receptor family.</text>
</comment>
<keyword evidence="8" id="KW-1071">Ligand-gated ion channel</keyword>
<evidence type="ECO:0000256" key="3">
    <source>
        <dbReference type="ARBA" id="ARBA00022448"/>
    </source>
</evidence>
<dbReference type="PANTHER" id="PTHR10125">
    <property type="entry name" value="P2X PURINOCEPTOR"/>
    <property type="match status" value="1"/>
</dbReference>
<accession>A0AAD2G2H6</accession>
<sequence>MSSFPLSFSYETVKYVKVEDSRLGCLRLILLLGILLYVGVIEMAYMGGYLEATRVVGAVRFSLQHPEHGSDCPSTTTFVKEIGTEENCTNDFAPLDTLAYCEQSRGKAHRMSVMNDEQSIDIRELEDESSIIDSISSTSDYYYKGSVFPCQIYEAINAQVMRESSMVVWTRATTKNQTLVCGSGDENTCRQTYETTEKDSDSNRKPFYIAQSEAFTLLIEHAATASHICETKFQKQQSFQSRSDSSTSLLHSHYSCSAQAEDFPRSGRLLSLHHGLCQEAHTNGQRAYVHPLGDERISRAPCYILPNRTSNHHDFFTLDVLLKSAGISSLDDCVIETKTSTNTTTIDNSTTYCTTFRESGATILLTVLWNDFLPYQGILEPYYHYKARIIGTNYKETQAFYSSYRNSRVLFSAHGIKVAVVVGGNFHQFTWLNFIITITTALGMLAVATAVVDTFMLYVLPEKEQYQECKYERVQRPMLEGIQEDEDGEQGQSEEGVQGDLLQPLLETG</sequence>
<name>A0AAD2G2H6_9STRA</name>
<evidence type="ECO:0000313" key="13">
    <source>
        <dbReference type="Proteomes" id="UP001295423"/>
    </source>
</evidence>
<protein>
    <recommendedName>
        <fullName evidence="14">Purinergic receptor</fullName>
    </recommendedName>
</protein>
<evidence type="ECO:0000256" key="6">
    <source>
        <dbReference type="ARBA" id="ARBA00023065"/>
    </source>
</evidence>
<evidence type="ECO:0000256" key="10">
    <source>
        <dbReference type="SAM" id="MobiDB-lite"/>
    </source>
</evidence>
<keyword evidence="9" id="KW-0407">Ion channel</keyword>
<keyword evidence="4 11" id="KW-0812">Transmembrane</keyword>
<feature type="compositionally biased region" description="Low complexity" evidence="10">
    <location>
        <begin position="490"/>
        <end position="500"/>
    </location>
</feature>
<keyword evidence="5 11" id="KW-1133">Transmembrane helix</keyword>
<feature type="transmembrane region" description="Helical" evidence="11">
    <location>
        <begin position="434"/>
        <end position="460"/>
    </location>
</feature>
<dbReference type="GO" id="GO:0007165">
    <property type="term" value="P:signal transduction"/>
    <property type="evidence" value="ECO:0007669"/>
    <property type="project" value="UniProtKB-ARBA"/>
</dbReference>
<reference evidence="12" key="1">
    <citation type="submission" date="2023-08" db="EMBL/GenBank/DDBJ databases">
        <authorList>
            <person name="Audoor S."/>
            <person name="Bilcke G."/>
        </authorList>
    </citation>
    <scope>NUCLEOTIDE SEQUENCE</scope>
</reference>
<dbReference type="PANTHER" id="PTHR10125:SF31">
    <property type="entry name" value="P2X RECEPTOR E"/>
    <property type="match status" value="1"/>
</dbReference>
<evidence type="ECO:0000313" key="12">
    <source>
        <dbReference type="EMBL" id="CAJ1960346.1"/>
    </source>
</evidence>
<evidence type="ECO:0000256" key="8">
    <source>
        <dbReference type="ARBA" id="ARBA00023286"/>
    </source>
</evidence>
<dbReference type="GO" id="GO:0015267">
    <property type="term" value="F:channel activity"/>
    <property type="evidence" value="ECO:0007669"/>
    <property type="project" value="UniProtKB-ARBA"/>
</dbReference>
<evidence type="ECO:0000256" key="11">
    <source>
        <dbReference type="SAM" id="Phobius"/>
    </source>
</evidence>
<dbReference type="GO" id="GO:0070588">
    <property type="term" value="P:calcium ion transmembrane transport"/>
    <property type="evidence" value="ECO:0007669"/>
    <property type="project" value="TreeGrafter"/>
</dbReference>
<evidence type="ECO:0000256" key="9">
    <source>
        <dbReference type="ARBA" id="ARBA00023303"/>
    </source>
</evidence>
<evidence type="ECO:0000256" key="1">
    <source>
        <dbReference type="ARBA" id="ARBA00004308"/>
    </source>
</evidence>
<evidence type="ECO:0008006" key="14">
    <source>
        <dbReference type="Google" id="ProtNLM"/>
    </source>
</evidence>
<dbReference type="Gene3D" id="1.10.287.940">
    <property type="entry name" value="atp-gated p2x4 ion channel"/>
    <property type="match status" value="1"/>
</dbReference>
<evidence type="ECO:0000256" key="7">
    <source>
        <dbReference type="ARBA" id="ARBA00023136"/>
    </source>
</evidence>
<dbReference type="InterPro" id="IPR059116">
    <property type="entry name" value="P2X_receptor"/>
</dbReference>
<evidence type="ECO:0000256" key="2">
    <source>
        <dbReference type="ARBA" id="ARBA00009848"/>
    </source>
</evidence>
<feature type="region of interest" description="Disordered" evidence="10">
    <location>
        <begin position="480"/>
        <end position="509"/>
    </location>
</feature>
<keyword evidence="6" id="KW-0406">Ion transport</keyword>
<dbReference type="GO" id="GO:0012505">
    <property type="term" value="C:endomembrane system"/>
    <property type="evidence" value="ECO:0007669"/>
    <property type="project" value="UniProtKB-SubCell"/>
</dbReference>
<dbReference type="EMBL" id="CAKOGP040002058">
    <property type="protein sequence ID" value="CAJ1960346.1"/>
    <property type="molecule type" value="Genomic_DNA"/>
</dbReference>
<feature type="transmembrane region" description="Helical" evidence="11">
    <location>
        <begin position="26"/>
        <end position="45"/>
    </location>
</feature>
<keyword evidence="3" id="KW-0813">Transport</keyword>
<dbReference type="GO" id="GO:0016020">
    <property type="term" value="C:membrane"/>
    <property type="evidence" value="ECO:0007669"/>
    <property type="project" value="TreeGrafter"/>
</dbReference>
<dbReference type="Pfam" id="PF00864">
    <property type="entry name" value="P2X_receptor"/>
    <property type="match status" value="1"/>
</dbReference>
<dbReference type="Proteomes" id="UP001295423">
    <property type="component" value="Unassembled WGS sequence"/>
</dbReference>
<keyword evidence="7 11" id="KW-0472">Membrane</keyword>
<proteinExistence type="inferred from homology"/>
<evidence type="ECO:0000256" key="4">
    <source>
        <dbReference type="ARBA" id="ARBA00022692"/>
    </source>
</evidence>
<comment type="caution">
    <text evidence="12">The sequence shown here is derived from an EMBL/GenBank/DDBJ whole genome shotgun (WGS) entry which is preliminary data.</text>
</comment>